<reference evidence="3 4" key="1">
    <citation type="journal article" date="2019" name="Sci. Rep.">
        <title>A high-quality genome of Eragrostis curvula grass provides insights into Poaceae evolution and supports new strategies to enhance forage quality.</title>
        <authorList>
            <person name="Carballo J."/>
            <person name="Santos B.A.C.M."/>
            <person name="Zappacosta D."/>
            <person name="Garbus I."/>
            <person name="Selva J.P."/>
            <person name="Gallo C.A."/>
            <person name="Diaz A."/>
            <person name="Albertini E."/>
            <person name="Caccamo M."/>
            <person name="Echenique V."/>
        </authorList>
    </citation>
    <scope>NUCLEOTIDE SEQUENCE [LARGE SCALE GENOMIC DNA]</scope>
    <source>
        <strain evidence="4">cv. Victoria</strain>
        <tissue evidence="3">Leaf</tissue>
    </source>
</reference>
<name>A0A5J9VNG2_9POAL</name>
<dbReference type="PANTHER" id="PTHR33065:SF88">
    <property type="entry name" value="OS11G0104220 PROTEIN"/>
    <property type="match status" value="1"/>
</dbReference>
<accession>A0A5J9VNG2</accession>
<protein>
    <recommendedName>
        <fullName evidence="2">DUF6598 domain-containing protein</fullName>
    </recommendedName>
</protein>
<gene>
    <name evidence="3" type="ORF">EJB05_18528</name>
</gene>
<feature type="region of interest" description="Disordered" evidence="1">
    <location>
        <begin position="1"/>
        <end position="52"/>
    </location>
</feature>
<proteinExistence type="predicted"/>
<dbReference type="Pfam" id="PF20241">
    <property type="entry name" value="DUF6598"/>
    <property type="match status" value="1"/>
</dbReference>
<feature type="non-terminal residue" evidence="3">
    <location>
        <position position="150"/>
    </location>
</feature>
<organism evidence="3 4">
    <name type="scientific">Eragrostis curvula</name>
    <name type="common">weeping love grass</name>
    <dbReference type="NCBI Taxonomy" id="38414"/>
    <lineage>
        <taxon>Eukaryota</taxon>
        <taxon>Viridiplantae</taxon>
        <taxon>Streptophyta</taxon>
        <taxon>Embryophyta</taxon>
        <taxon>Tracheophyta</taxon>
        <taxon>Spermatophyta</taxon>
        <taxon>Magnoliopsida</taxon>
        <taxon>Liliopsida</taxon>
        <taxon>Poales</taxon>
        <taxon>Poaceae</taxon>
        <taxon>PACMAD clade</taxon>
        <taxon>Chloridoideae</taxon>
        <taxon>Eragrostideae</taxon>
        <taxon>Eragrostidinae</taxon>
        <taxon>Eragrostis</taxon>
    </lineage>
</organism>
<evidence type="ECO:0000256" key="1">
    <source>
        <dbReference type="SAM" id="MobiDB-lite"/>
    </source>
</evidence>
<evidence type="ECO:0000313" key="4">
    <source>
        <dbReference type="Proteomes" id="UP000324897"/>
    </source>
</evidence>
<evidence type="ECO:0000259" key="2">
    <source>
        <dbReference type="Pfam" id="PF20241"/>
    </source>
</evidence>
<feature type="domain" description="DUF6598" evidence="2">
    <location>
        <begin position="98"/>
        <end position="149"/>
    </location>
</feature>
<dbReference type="PANTHER" id="PTHR33065">
    <property type="entry name" value="OS07G0486400 PROTEIN"/>
    <property type="match status" value="1"/>
</dbReference>
<feature type="non-terminal residue" evidence="3">
    <location>
        <position position="1"/>
    </location>
</feature>
<feature type="compositionally biased region" description="Basic residues" evidence="1">
    <location>
        <begin position="1"/>
        <end position="15"/>
    </location>
</feature>
<dbReference type="EMBL" id="RWGY01000009">
    <property type="protein sequence ID" value="TVU36590.1"/>
    <property type="molecule type" value="Genomic_DNA"/>
</dbReference>
<dbReference type="OrthoDB" id="694001at2759"/>
<feature type="compositionally biased region" description="Basic and acidic residues" evidence="1">
    <location>
        <begin position="43"/>
        <end position="52"/>
    </location>
</feature>
<dbReference type="Gramene" id="TVU36590">
    <property type="protein sequence ID" value="TVU36590"/>
    <property type="gene ID" value="EJB05_18528"/>
</dbReference>
<dbReference type="Proteomes" id="UP000324897">
    <property type="component" value="Unassembled WGS sequence"/>
</dbReference>
<dbReference type="AlphaFoldDB" id="A0A5J9VNG2"/>
<sequence>MDKTRRQNQAKGKKAAQHDQPKSRGSAILNTQTGSSTRRKPRKIPEPRKPLYDDEIPQFRQFWERLYGGYFGSFEDTTVVPPMCYTLPGSKCAVTDNTLQIFSIKIAKEEKDLNWPMHVFGLIAIRDSIDPRRNLIFQRDRDNCQTINEE</sequence>
<evidence type="ECO:0000313" key="3">
    <source>
        <dbReference type="EMBL" id="TVU36590.1"/>
    </source>
</evidence>
<keyword evidence="4" id="KW-1185">Reference proteome</keyword>
<comment type="caution">
    <text evidence="3">The sequence shown here is derived from an EMBL/GenBank/DDBJ whole genome shotgun (WGS) entry which is preliminary data.</text>
</comment>
<dbReference type="InterPro" id="IPR046533">
    <property type="entry name" value="DUF6598"/>
</dbReference>